<keyword evidence="2" id="KW-1133">Transmembrane helix</keyword>
<evidence type="ECO:0000313" key="4">
    <source>
        <dbReference type="Proteomes" id="UP000003178"/>
    </source>
</evidence>
<evidence type="ECO:0000256" key="1">
    <source>
        <dbReference type="SAM" id="Coils"/>
    </source>
</evidence>
<evidence type="ECO:0000256" key="2">
    <source>
        <dbReference type="SAM" id="Phobius"/>
    </source>
</evidence>
<accession>B6FYE3</accession>
<dbReference type="Proteomes" id="UP000003178">
    <property type="component" value="Unassembled WGS sequence"/>
</dbReference>
<reference evidence="3 4" key="2">
    <citation type="submission" date="2008-10" db="EMBL/GenBank/DDBJ databases">
        <title>Draft genome sequence of Clostridium hiranonis (DSM 13275).</title>
        <authorList>
            <person name="Sudarsanam P."/>
            <person name="Ley R."/>
            <person name="Guruge J."/>
            <person name="Turnbaugh P.J."/>
            <person name="Mahowald M."/>
            <person name="Liep D."/>
            <person name="Gordon J."/>
        </authorList>
    </citation>
    <scope>NUCLEOTIDE SEQUENCE [LARGE SCALE GENOMIC DNA]</scope>
    <source>
        <strain evidence="3 4">DSM 13275</strain>
    </source>
</reference>
<dbReference type="AlphaFoldDB" id="B6FYE3"/>
<keyword evidence="1" id="KW-0175">Coiled coil</keyword>
<feature type="coiled-coil region" evidence="1">
    <location>
        <begin position="117"/>
        <end position="144"/>
    </location>
</feature>
<dbReference type="STRING" id="500633.CLOHIR_00895"/>
<proteinExistence type="predicted"/>
<gene>
    <name evidence="3" type="ORF">CLOHIR_00895</name>
</gene>
<keyword evidence="2" id="KW-0812">Transmembrane</keyword>
<sequence>MFGVMSLFVMLVVHPAVDDFVAKINTNVAFVLSILFGTYFIVDTIITASTILHLNERLEKLHTLHEDLLEKKKRHLEVVKGHLQASLANQIEELGLSKYSPAEMEELLSSDFRGNFIKEEHKVMNELEFEIKSLSNRIEELKSKGHGVLRRRVIKAFPNMKSLKHKSLLEEIKENIDKK</sequence>
<protein>
    <submittedName>
        <fullName evidence="3">Uncharacterized protein</fullName>
    </submittedName>
</protein>
<comment type="caution">
    <text evidence="3">The sequence shown here is derived from an EMBL/GenBank/DDBJ whole genome shotgun (WGS) entry which is preliminary data.</text>
</comment>
<name>B6FYE3_PEPHT</name>
<feature type="transmembrane region" description="Helical" evidence="2">
    <location>
        <begin position="28"/>
        <end position="52"/>
    </location>
</feature>
<organism evidence="3 4">
    <name type="scientific">Peptacetobacter hiranonis (strain DSM 13275 / JCM 10541 / KCTC 15199 / TO-931)</name>
    <name type="common">Clostridium hiranonis</name>
    <dbReference type="NCBI Taxonomy" id="500633"/>
    <lineage>
        <taxon>Bacteria</taxon>
        <taxon>Bacillati</taxon>
        <taxon>Bacillota</taxon>
        <taxon>Clostridia</taxon>
        <taxon>Peptostreptococcales</taxon>
        <taxon>Peptostreptococcaceae</taxon>
        <taxon>Peptacetobacter</taxon>
    </lineage>
</organism>
<keyword evidence="4" id="KW-1185">Reference proteome</keyword>
<reference evidence="3 4" key="1">
    <citation type="submission" date="2008-09" db="EMBL/GenBank/DDBJ databases">
        <authorList>
            <person name="Fulton L."/>
            <person name="Clifton S."/>
            <person name="Fulton B."/>
            <person name="Xu J."/>
            <person name="Minx P."/>
            <person name="Pepin K.H."/>
            <person name="Johnson M."/>
            <person name="Thiruvilangam P."/>
            <person name="Bhonagiri V."/>
            <person name="Nash W.E."/>
            <person name="Mardis E.R."/>
            <person name="Wilson R.K."/>
        </authorList>
    </citation>
    <scope>NUCLEOTIDE SEQUENCE [LARGE SCALE GENOMIC DNA]</scope>
    <source>
        <strain evidence="3 4">DSM 13275</strain>
    </source>
</reference>
<evidence type="ECO:0000313" key="3">
    <source>
        <dbReference type="EMBL" id="EEA85457.1"/>
    </source>
</evidence>
<keyword evidence="2" id="KW-0472">Membrane</keyword>
<dbReference type="HOGENOM" id="CLU_1501001_0_0_9"/>
<dbReference type="EMBL" id="ABWP01000035">
    <property type="protein sequence ID" value="EEA85457.1"/>
    <property type="molecule type" value="Genomic_DNA"/>
</dbReference>